<evidence type="ECO:0000256" key="1">
    <source>
        <dbReference type="ARBA" id="ARBA00043985"/>
    </source>
</evidence>
<dbReference type="PANTHER" id="PTHR31088">
    <property type="entry name" value="MEMBRANE-ASSOCIATED PROTEIN VIPP1, CHLOROPLASTIC"/>
    <property type="match status" value="1"/>
</dbReference>
<feature type="coiled-coil region" evidence="2">
    <location>
        <begin position="101"/>
        <end position="222"/>
    </location>
</feature>
<evidence type="ECO:0000313" key="3">
    <source>
        <dbReference type="EMBL" id="ASB90731.1"/>
    </source>
</evidence>
<dbReference type="PANTHER" id="PTHR31088:SF6">
    <property type="entry name" value="PHAGE SHOCK PROTEIN A"/>
    <property type="match status" value="1"/>
</dbReference>
<evidence type="ECO:0000256" key="2">
    <source>
        <dbReference type="SAM" id="Coils"/>
    </source>
</evidence>
<reference evidence="3 4" key="1">
    <citation type="submission" date="2017-06" db="EMBL/GenBank/DDBJ databases">
        <title>Genome sequence of Bacillus sonorensis strain SRCM101395.</title>
        <authorList>
            <person name="Cho S.H."/>
        </authorList>
    </citation>
    <scope>NUCLEOTIDE SEQUENCE [LARGE SCALE GENOMIC DNA]</scope>
    <source>
        <strain evidence="3 4">SRCM101395</strain>
    </source>
</reference>
<sequence length="228" mass="26351">MMALKRLRDMFVASINEGLDKIENPRVMLNQYVRDMESDIAKAKHTIVKQQTIVQSFKGKYEEAEKLAVKRKNQAQLAFDAGEEELAKKALSEMKYFEEKNGEYQEAYQHASKQLGELKEQLEKLEVKLRDVKDRKHALIARANAVKAKEHMNASFNKIDNESAYREFMRMESRIEEMEARANSYAELSASSGSPYSRVEYAKEVEEELEKMRAKKIGLEKQQSAGNE</sequence>
<evidence type="ECO:0000313" key="4">
    <source>
        <dbReference type="Proteomes" id="UP000196877"/>
    </source>
</evidence>
<dbReference type="NCBIfam" id="NF045984">
    <property type="entry name" value="StressProtLiaH"/>
    <property type="match status" value="1"/>
</dbReference>
<keyword evidence="4" id="KW-1185">Reference proteome</keyword>
<proteinExistence type="inferred from homology"/>
<dbReference type="InterPro" id="IPR007157">
    <property type="entry name" value="PspA_VIPP1"/>
</dbReference>
<keyword evidence="2" id="KW-0175">Coiled coil</keyword>
<dbReference type="Pfam" id="PF04012">
    <property type="entry name" value="PspA_IM30"/>
    <property type="match status" value="1"/>
</dbReference>
<comment type="similarity">
    <text evidence="1">Belongs to the PspA/Vipp/IM30 family.</text>
</comment>
<dbReference type="Proteomes" id="UP000196877">
    <property type="component" value="Chromosome"/>
</dbReference>
<dbReference type="EMBL" id="CP021920">
    <property type="protein sequence ID" value="ASB90731.1"/>
    <property type="molecule type" value="Genomic_DNA"/>
</dbReference>
<name>A0ABM6LMU6_9BACI</name>
<gene>
    <name evidence="3" type="ORF">S101395_04229</name>
</gene>
<protein>
    <submittedName>
        <fullName evidence="3">Protein LiaH</fullName>
    </submittedName>
</protein>
<accession>A0ABM6LMU6</accession>
<organism evidence="3 4">
    <name type="scientific">Bacillus sonorensis</name>
    <dbReference type="NCBI Taxonomy" id="119858"/>
    <lineage>
        <taxon>Bacteria</taxon>
        <taxon>Bacillati</taxon>
        <taxon>Bacillota</taxon>
        <taxon>Bacilli</taxon>
        <taxon>Bacillales</taxon>
        <taxon>Bacillaceae</taxon>
        <taxon>Bacillus</taxon>
    </lineage>
</organism>